<keyword evidence="6" id="KW-1185">Reference proteome</keyword>
<evidence type="ECO:0000313" key="6">
    <source>
        <dbReference type="Proteomes" id="UP000033423"/>
    </source>
</evidence>
<dbReference type="Pfam" id="PF18998">
    <property type="entry name" value="Flg_new_2"/>
    <property type="match status" value="5"/>
</dbReference>
<keyword evidence="2" id="KW-1133">Transmembrane helix</keyword>
<feature type="domain" description="Bacterial repeat" evidence="4">
    <location>
        <begin position="459"/>
        <end position="493"/>
    </location>
</feature>
<dbReference type="InterPro" id="IPR044060">
    <property type="entry name" value="Bacterial_rp_domain"/>
</dbReference>
<dbReference type="Pfam" id="PF13517">
    <property type="entry name" value="FG-GAP_3"/>
    <property type="match status" value="1"/>
</dbReference>
<evidence type="ECO:0000259" key="3">
    <source>
        <dbReference type="Pfam" id="PF07603"/>
    </source>
</evidence>
<keyword evidence="2" id="KW-0472">Membrane</keyword>
<dbReference type="Proteomes" id="UP000033423">
    <property type="component" value="Unassembled WGS sequence"/>
</dbReference>
<dbReference type="PANTHER" id="PTHR46580:SF2">
    <property type="entry name" value="MAM DOMAIN-CONTAINING PROTEIN"/>
    <property type="match status" value="1"/>
</dbReference>
<dbReference type="PATRIC" id="fig|29290.4.peg.2087"/>
<feature type="domain" description="Bacterial repeat" evidence="4">
    <location>
        <begin position="703"/>
        <end position="781"/>
    </location>
</feature>
<feature type="domain" description="Bacterial repeat" evidence="4">
    <location>
        <begin position="630"/>
        <end position="700"/>
    </location>
</feature>
<dbReference type="EMBL" id="LACI01000682">
    <property type="protein sequence ID" value="KJU86220.1"/>
    <property type="molecule type" value="Genomic_DNA"/>
</dbReference>
<name>A0A0F3GWE9_9BACT</name>
<keyword evidence="1" id="KW-0732">Signal</keyword>
<dbReference type="AlphaFoldDB" id="A0A0F3GWE9"/>
<feature type="transmembrane region" description="Helical" evidence="2">
    <location>
        <begin position="28"/>
        <end position="50"/>
    </location>
</feature>
<reference evidence="5 6" key="1">
    <citation type="submission" date="2015-02" db="EMBL/GenBank/DDBJ databases">
        <title>Single-cell genomics of uncultivated deep-branching MTB reveals a conserved set of magnetosome genes.</title>
        <authorList>
            <person name="Kolinko S."/>
            <person name="Richter M."/>
            <person name="Glockner F.O."/>
            <person name="Brachmann A."/>
            <person name="Schuler D."/>
        </authorList>
    </citation>
    <scope>NUCLEOTIDE SEQUENCE [LARGE SCALE GENOMIC DNA]</scope>
    <source>
        <strain evidence="5">TM-1</strain>
    </source>
</reference>
<accession>A0A0F3GWE9</accession>
<organism evidence="5 6">
    <name type="scientific">Candidatus Magnetobacterium bavaricum</name>
    <dbReference type="NCBI Taxonomy" id="29290"/>
    <lineage>
        <taxon>Bacteria</taxon>
        <taxon>Pseudomonadati</taxon>
        <taxon>Nitrospirota</taxon>
        <taxon>Thermodesulfovibrionia</taxon>
        <taxon>Thermodesulfovibrionales</taxon>
        <taxon>Candidatus Magnetobacteriaceae</taxon>
        <taxon>Candidatus Magnetobacterium</taxon>
    </lineage>
</organism>
<comment type="caution">
    <text evidence="5">The sequence shown here is derived from an EMBL/GenBank/DDBJ whole genome shotgun (WGS) entry which is preliminary data.</text>
</comment>
<feature type="domain" description="Lcl C-terminal" evidence="3">
    <location>
        <begin position="103"/>
        <end position="268"/>
    </location>
</feature>
<feature type="domain" description="Lcl C-terminal" evidence="3">
    <location>
        <begin position="324"/>
        <end position="434"/>
    </location>
</feature>
<evidence type="ECO:0000259" key="4">
    <source>
        <dbReference type="Pfam" id="PF18998"/>
    </source>
</evidence>
<dbReference type="PANTHER" id="PTHR46580">
    <property type="entry name" value="SENSOR KINASE-RELATED"/>
    <property type="match status" value="1"/>
</dbReference>
<dbReference type="InterPro" id="IPR011460">
    <property type="entry name" value="Lcl_C"/>
</dbReference>
<feature type="domain" description="Bacterial repeat" evidence="4">
    <location>
        <begin position="789"/>
        <end position="854"/>
    </location>
</feature>
<evidence type="ECO:0000256" key="2">
    <source>
        <dbReference type="SAM" id="Phobius"/>
    </source>
</evidence>
<proteinExistence type="predicted"/>
<sequence length="1251" mass="129265">MIDVVYALHNLIVQGQIKEIRRNQMRKVSYLLAVALLLMFVPTIALAATATPLQTGQKVCFNTTGTAEACSGGSIFGQDAYYRTGVFWNKSRFTLVTSGTTAGTLVDNTTGLVWPADPTSLPTTCGITTPGSAGVTWSNALLYVGCLNSYTSSGYLGVSTWRLPNIVELASLLNRGHGETADDFGTWLTAGSNTATTYNWTWLTGGGAAGNTLNNPFTAFKSTSLFWSSTSDNSSATAKANAWIVDMTTDKITTTVKSSSTSMYVLPVSGTTTVLPLTGQTKCYNSSGAEISCSGTGQDGEKLQGLALPTTRFSSTTASDGKTCISDSYTGLVWSGSDNSTTTLQGTWITAMSNIYALNAGSGYCGYTDWRMANVNEMRSLLDYGQDAQDAWLRTAGFGTSVMIPNTYWTSTFSDINNDGSRFVVDISQGVNGAVIPQAATSTSNYLMVRTGQFSISGTTSNSAHGTVSCSPSTVSGTTSSSTCTITPATGYKRDSSNGLLDNGVSATPTGDAAATQTYTLSNVSASHIVRGSFTLRKFTIKYAVSGTDRASTGGGYSAGCGGTAGTQFDALGTQTCQITLQSGFAIKTFTDNGVDKLSSLSGGTTYTMSNLLEDHTLAISYADSFSITTSVTGTGGTIACSPTSVASGGTSVCTAAPQSGYALATLTDNGTSVFSSVVGGTTYTISNITGAHSIVATFATSYTVTGTATGGNGTISCQSPVASGTTSSCTITPSAGYALQSLSDGGTDGLDSATATWDGTKYTYTTTAVTANRTVTVTFGQAFTITSSVTGSGGTITCSPSTVLSGQTATCTITPSSGQGILSLTDNGTEKKSLLTTSDNVTFTYTISSVSANHTVVVMFLTSYGITASVDAGTGTISCTPTNPTSGNTVTCTITVGSGQSFKKLTDNGADVTSSVTGTSPNLTYTINNVSSNHAIVASFTGVSTSYGIVYKGDFNGDGVSDILWINSSDNMVAVWFMGTGTYTTATSYGYTVSGWSVKAIADFSGDGKADILWQNTNGALAMWTTSSDGMSITPAYVTMSSVPMALSTSEWNLLGTGDFLGSGKKQIMWQNTSTGLVAIWTMNGTSITSTAVVSSSMPSTWQFKGIADFNGNGTDDVLWQNPSSGQIVMWIMNGTSIGTNSVVSTLGSEWTYKGAGSFDGGTNAGILWQSTSGQIVMWPMTGATVGTPAVVSTLDSSWVFKGLGKFNSGATVDILWQNTNGTVVTWLMTGSTITTPVSSEVIPSNWVIQ</sequence>
<dbReference type="Pfam" id="PF07603">
    <property type="entry name" value="Lcl_C"/>
    <property type="match status" value="2"/>
</dbReference>
<feature type="domain" description="Bacterial repeat" evidence="4">
    <location>
        <begin position="870"/>
        <end position="943"/>
    </location>
</feature>
<dbReference type="InterPro" id="IPR013517">
    <property type="entry name" value="FG-GAP"/>
</dbReference>
<keyword evidence="2" id="KW-0812">Transmembrane</keyword>
<evidence type="ECO:0000256" key="1">
    <source>
        <dbReference type="ARBA" id="ARBA00022729"/>
    </source>
</evidence>
<protein>
    <submittedName>
        <fullName evidence="5">Secreted protein containing DUF1566</fullName>
    </submittedName>
</protein>
<dbReference type="InterPro" id="IPR028994">
    <property type="entry name" value="Integrin_alpha_N"/>
</dbReference>
<dbReference type="SUPFAM" id="SSF69318">
    <property type="entry name" value="Integrin alpha N-terminal domain"/>
    <property type="match status" value="1"/>
</dbReference>
<evidence type="ECO:0000313" key="5">
    <source>
        <dbReference type="EMBL" id="KJU86220.1"/>
    </source>
</evidence>
<gene>
    <name evidence="5" type="ORF">MBAV_001577</name>
</gene>